<feature type="region of interest" description="Disordered" evidence="1">
    <location>
        <begin position="797"/>
        <end position="826"/>
    </location>
</feature>
<feature type="region of interest" description="Disordered" evidence="1">
    <location>
        <begin position="125"/>
        <end position="185"/>
    </location>
</feature>
<proteinExistence type="predicted"/>
<evidence type="ECO:0000313" key="2">
    <source>
        <dbReference type="EMBL" id="VEU38466.1"/>
    </source>
</evidence>
<evidence type="ECO:0000313" key="3">
    <source>
        <dbReference type="Proteomes" id="UP000291116"/>
    </source>
</evidence>
<feature type="region of interest" description="Disordered" evidence="1">
    <location>
        <begin position="1212"/>
        <end position="1253"/>
    </location>
</feature>
<feature type="region of interest" description="Disordered" evidence="1">
    <location>
        <begin position="300"/>
        <end position="375"/>
    </location>
</feature>
<name>A0A448Z8X9_9STRA</name>
<feature type="region of interest" description="Disordered" evidence="1">
    <location>
        <begin position="675"/>
        <end position="776"/>
    </location>
</feature>
<dbReference type="EMBL" id="CAACVS010000170">
    <property type="protein sequence ID" value="VEU38466.1"/>
    <property type="molecule type" value="Genomic_DNA"/>
</dbReference>
<feature type="compositionally biased region" description="Basic and acidic residues" evidence="1">
    <location>
        <begin position="1330"/>
        <end position="1342"/>
    </location>
</feature>
<dbReference type="Proteomes" id="UP000291116">
    <property type="component" value="Unassembled WGS sequence"/>
</dbReference>
<feature type="compositionally biased region" description="Polar residues" evidence="1">
    <location>
        <begin position="167"/>
        <end position="179"/>
    </location>
</feature>
<feature type="region of interest" description="Disordered" evidence="1">
    <location>
        <begin position="1035"/>
        <end position="1057"/>
    </location>
</feature>
<feature type="compositionally biased region" description="Polar residues" evidence="1">
    <location>
        <begin position="675"/>
        <end position="694"/>
    </location>
</feature>
<feature type="region of interest" description="Disordered" evidence="1">
    <location>
        <begin position="447"/>
        <end position="535"/>
    </location>
</feature>
<feature type="region of interest" description="Disordered" evidence="1">
    <location>
        <begin position="852"/>
        <end position="896"/>
    </location>
</feature>
<feature type="compositionally biased region" description="Polar residues" evidence="1">
    <location>
        <begin position="760"/>
        <end position="772"/>
    </location>
</feature>
<feature type="compositionally biased region" description="Acidic residues" evidence="1">
    <location>
        <begin position="524"/>
        <end position="534"/>
    </location>
</feature>
<feature type="compositionally biased region" description="Polar residues" evidence="1">
    <location>
        <begin position="1212"/>
        <end position="1246"/>
    </location>
</feature>
<gene>
    <name evidence="2" type="ORF">PSNMU_V1.4_AUG-EV-PASAV3_0053080</name>
</gene>
<accession>A0A448Z8X9</accession>
<feature type="region of interest" description="Disordered" evidence="1">
    <location>
        <begin position="1314"/>
        <end position="1373"/>
    </location>
</feature>
<feature type="compositionally biased region" description="Polar residues" evidence="1">
    <location>
        <begin position="1314"/>
        <end position="1329"/>
    </location>
</feature>
<feature type="compositionally biased region" description="Polar residues" evidence="1">
    <location>
        <begin position="880"/>
        <end position="893"/>
    </location>
</feature>
<keyword evidence="3" id="KW-1185">Reference proteome</keyword>
<feature type="compositionally biased region" description="Polar residues" evidence="1">
    <location>
        <begin position="1"/>
        <end position="21"/>
    </location>
</feature>
<feature type="compositionally biased region" description="Low complexity" evidence="1">
    <location>
        <begin position="581"/>
        <end position="596"/>
    </location>
</feature>
<feature type="compositionally biased region" description="Basic and acidic residues" evidence="1">
    <location>
        <begin position="39"/>
        <end position="53"/>
    </location>
</feature>
<feature type="region of interest" description="Disordered" evidence="1">
    <location>
        <begin position="1"/>
        <end position="86"/>
    </location>
</feature>
<organism evidence="2 3">
    <name type="scientific">Pseudo-nitzschia multistriata</name>
    <dbReference type="NCBI Taxonomy" id="183589"/>
    <lineage>
        <taxon>Eukaryota</taxon>
        <taxon>Sar</taxon>
        <taxon>Stramenopiles</taxon>
        <taxon>Ochrophyta</taxon>
        <taxon>Bacillariophyta</taxon>
        <taxon>Bacillariophyceae</taxon>
        <taxon>Bacillariophycidae</taxon>
        <taxon>Bacillariales</taxon>
        <taxon>Bacillariaceae</taxon>
        <taxon>Pseudo-nitzschia</taxon>
    </lineage>
</organism>
<reference evidence="2 3" key="1">
    <citation type="submission" date="2019-01" db="EMBL/GenBank/DDBJ databases">
        <authorList>
            <person name="Ferrante I. M."/>
        </authorList>
    </citation>
    <scope>NUCLEOTIDE SEQUENCE [LARGE SCALE GENOMIC DNA]</scope>
    <source>
        <strain evidence="2 3">B856</strain>
    </source>
</reference>
<feature type="compositionally biased region" description="Polar residues" evidence="1">
    <location>
        <begin position="1362"/>
        <end position="1373"/>
    </location>
</feature>
<feature type="compositionally biased region" description="Polar residues" evidence="1">
    <location>
        <begin position="809"/>
        <end position="820"/>
    </location>
</feature>
<evidence type="ECO:0000256" key="1">
    <source>
        <dbReference type="SAM" id="MobiDB-lite"/>
    </source>
</evidence>
<feature type="compositionally biased region" description="Polar residues" evidence="1">
    <location>
        <begin position="710"/>
        <end position="726"/>
    </location>
</feature>
<feature type="compositionally biased region" description="Polar residues" evidence="1">
    <location>
        <begin position="1035"/>
        <end position="1053"/>
    </location>
</feature>
<dbReference type="OrthoDB" id="49677at2759"/>
<feature type="compositionally biased region" description="Basic and acidic residues" evidence="1">
    <location>
        <begin position="337"/>
        <end position="364"/>
    </location>
</feature>
<feature type="region of interest" description="Disordered" evidence="1">
    <location>
        <begin position="577"/>
        <end position="603"/>
    </location>
</feature>
<feature type="compositionally biased region" description="Basic and acidic residues" evidence="1">
    <location>
        <begin position="863"/>
        <end position="872"/>
    </location>
</feature>
<feature type="compositionally biased region" description="Polar residues" evidence="1">
    <location>
        <begin position="319"/>
        <end position="333"/>
    </location>
</feature>
<sequence>MKKSTTSTTRNGSSPSTLQQDGNRHMPTVPRLGNQSLKYDNEHKLREQDEERKRRSASLLFRDNKVRGNASQRDTINGICRSVPNSTKSEPIFLSTQEHVVPAGLDQKKVLGKNAVDLKSTDSIKTQKYNNSSGGSDSNDDMDCDSAESYSFDSSSSSLSHKKESFQNQGTETPTTCSKDQPAHQVGQELEVTQRHYSPNAIPTIHADQLGSRKSIVCQSTFATEKTILEKIRDTTTSATVSSPPIEDPNVFNLLMKSKRNNEMDDELLGSTIGDGQFILNCLDDNSDISASSSLRGRIISVKSPSENQRDSRKAFKTQDVSASKNNISSIGSLSAIKKDQNNHTQADMKHKDRHQQPAEKKPQEEEEESVEAWSIQGQKTSPFFFKIDGKRYGHPTLPPGWTLRISQSLKQPVYSHPDHGCTWHCPIKLTPNMVYIKRSDGKIIKQTKSSSEVDRTETSLKDLDQENPPEHDVLKLSRTTRDALRAARTPPSTRELPSRRMESIQSALLSEERTVSHFSSPENENDSVSEESDSTFGLMQEISQLSVGLMKNSSSNLQKVREVKMLHQDIRKEQDCGTNLSQQRQEQGQEQPLQSDNEDTEVDTSSTVSIILEQSKQTNELEAGETFSIVAKLDFDRGRTPFHPKPFENETPSTMSALISQYHKNMRKYRGDRCSTNLKVSSPSKKCNLSNSEALPRKAIGTNARKKLSQNGETSSPVEELTVQSGDGPKAKKAKSGRIRPTDVYPTKNANKKNESKDNPSVGTPISNSDLNGLDPVVTSGSMGFVTTRSVEKIVSKHGTLTRRDRQSTPNPSRSQEMNSTEHIEAWFTPATPVYRASDIIEEDVATLRFGANQNSSQPRLHLPEKIRNERTPAAPDVYSNSKAQKQSSQCRTNDRRLQNYSPVNQDDEWSPLAQQHSNGNHIFPSPQHIFGQRIDKTVYRNCTPYGARIEAKESGIPLETHSKHQHSSDVKIILNRNSIENFEWQAAESISNSIATVLQHRNSNCFLKSKRQTETKSSQMNMEVENGVVPSIQLSEKNENGSLSASSTESGGRQLDKCGCPSEAYENNADEITIEKHVYAVEETISPNAIAEDQRPEFTSKQRSIPSIDSKYLNTRDKGHRDYSKDGNVVDLADSGMGLTSEESSKCNDMDSADAQQHNDTAFKKNSNKSDNSAEKSMLAMAGKTRISNNPSRDESAHLKAAEKTFECTQDNSVSVNHETSLSDSFQPLSEPDCTSSLDGTSTSDNREKPNEYSIRVLHMEKAIKSRDQAIISNNNGFAKKLSGGNDSESLNESFAVEDRFSDEILSRNGSSIFSNHGNYSESSQRSCMHDDSASEDNKSRLRPTGVENDEDPREKRAQEQFNSSPRSYTTSIASSKDNFGCSGIDDAASASGLSSESSVQPIILKNRASENEVGRIHERKTDQRKETICEETTKDKDFWSLIRETCYLFETLSGLAAMHFC</sequence>
<feature type="compositionally biased region" description="Low complexity" evidence="1">
    <location>
        <begin position="147"/>
        <end position="159"/>
    </location>
</feature>
<protein>
    <submittedName>
        <fullName evidence="2">Uncharacterized protein</fullName>
    </submittedName>
</protein>
<feature type="compositionally biased region" description="Basic and acidic residues" evidence="1">
    <location>
        <begin position="452"/>
        <end position="486"/>
    </location>
</feature>
<feature type="region of interest" description="Disordered" evidence="1">
    <location>
        <begin position="1136"/>
        <end position="1155"/>
    </location>
</feature>